<name>A0A091C4G0_9ENTE</name>
<evidence type="ECO:0000256" key="3">
    <source>
        <dbReference type="ARBA" id="ARBA00023163"/>
    </source>
</evidence>
<evidence type="ECO:0000313" key="7">
    <source>
        <dbReference type="Proteomes" id="UP000029380"/>
    </source>
</evidence>
<dbReference type="InterPro" id="IPR014710">
    <property type="entry name" value="RmlC-like_jellyroll"/>
</dbReference>
<dbReference type="GO" id="GO:0005829">
    <property type="term" value="C:cytosol"/>
    <property type="evidence" value="ECO:0007669"/>
    <property type="project" value="TreeGrafter"/>
</dbReference>
<dbReference type="CDD" id="cd00038">
    <property type="entry name" value="CAP_ED"/>
    <property type="match status" value="1"/>
</dbReference>
<dbReference type="PROSITE" id="PS50042">
    <property type="entry name" value="CNMP_BINDING_3"/>
    <property type="match status" value="1"/>
</dbReference>
<dbReference type="SMART" id="SM00419">
    <property type="entry name" value="HTH_CRP"/>
    <property type="match status" value="1"/>
</dbReference>
<sequence>MKTNKKEVGYERRRASMRDAGSFIQSFRTRRSKRIHRLVTHRIYKKGETIISPYDEPQLVIVAKGLLKVYQLSSSGKEQLLRVVEPGGYEGENALFGVENKNLFSESLRTTDVCILKQSDFQSLLKDYPQLSLKLLTINAQKNAKVEEQAQFLTMERIEERLTTYLLDLAKATGSFQVKIPMKMKELAGFLGTSPETLSRKLKTLEKNQLIKREKQTIQILDAESLEEM</sequence>
<evidence type="ECO:0000259" key="4">
    <source>
        <dbReference type="PROSITE" id="PS50042"/>
    </source>
</evidence>
<evidence type="ECO:0000313" key="6">
    <source>
        <dbReference type="EMBL" id="KFN91804.1"/>
    </source>
</evidence>
<dbReference type="Gene3D" id="2.60.120.10">
    <property type="entry name" value="Jelly Rolls"/>
    <property type="match status" value="1"/>
</dbReference>
<evidence type="ECO:0000256" key="2">
    <source>
        <dbReference type="ARBA" id="ARBA00023125"/>
    </source>
</evidence>
<proteinExistence type="predicted"/>
<accession>A0A091C4G0</accession>
<dbReference type="SMART" id="SM00100">
    <property type="entry name" value="cNMP"/>
    <property type="match status" value="1"/>
</dbReference>
<evidence type="ECO:0000259" key="5">
    <source>
        <dbReference type="PROSITE" id="PS51063"/>
    </source>
</evidence>
<feature type="domain" description="Cyclic nucleotide-binding" evidence="4">
    <location>
        <begin position="59"/>
        <end position="125"/>
    </location>
</feature>
<dbReference type="InterPro" id="IPR012318">
    <property type="entry name" value="HTH_CRP"/>
</dbReference>
<dbReference type="Pfam" id="PF00027">
    <property type="entry name" value="cNMP_binding"/>
    <property type="match status" value="1"/>
</dbReference>
<dbReference type="InterPro" id="IPR018490">
    <property type="entry name" value="cNMP-bd_dom_sf"/>
</dbReference>
<dbReference type="PANTHER" id="PTHR24567">
    <property type="entry name" value="CRP FAMILY TRANSCRIPTIONAL REGULATORY PROTEIN"/>
    <property type="match status" value="1"/>
</dbReference>
<dbReference type="EMBL" id="JPVU01000125">
    <property type="protein sequence ID" value="KFN91804.1"/>
    <property type="molecule type" value="Genomic_DNA"/>
</dbReference>
<dbReference type="SUPFAM" id="SSF46785">
    <property type="entry name" value="Winged helix' DNA-binding domain"/>
    <property type="match status" value="1"/>
</dbReference>
<dbReference type="PROSITE" id="PS51063">
    <property type="entry name" value="HTH_CRP_2"/>
    <property type="match status" value="1"/>
</dbReference>
<dbReference type="Pfam" id="PF13545">
    <property type="entry name" value="HTH_Crp_2"/>
    <property type="match status" value="1"/>
</dbReference>
<dbReference type="InterPro" id="IPR036390">
    <property type="entry name" value="WH_DNA-bd_sf"/>
</dbReference>
<keyword evidence="1" id="KW-0805">Transcription regulation</keyword>
<reference evidence="6 7" key="1">
    <citation type="submission" date="2014-08" db="EMBL/GenBank/DDBJ databases">
        <title>Genome sequence of Tetragenococcus muriaticus.</title>
        <authorList>
            <person name="Chuea-nongthon C."/>
            <person name="Rodtong S."/>
            <person name="Yongsawatdigul J."/>
            <person name="Steele J.L."/>
            <person name="Liu X.-y."/>
            <person name="Speers J."/>
            <person name="Glasner J.D."/>
            <person name="Neeno-Eckwall E.C."/>
        </authorList>
    </citation>
    <scope>NUCLEOTIDE SEQUENCE [LARGE SCALE GENOMIC DNA]</scope>
    <source>
        <strain evidence="6 7">PMC-11-5</strain>
    </source>
</reference>
<feature type="domain" description="HTH crp-type" evidence="5">
    <location>
        <begin position="156"/>
        <end position="224"/>
    </location>
</feature>
<keyword evidence="3" id="KW-0804">Transcription</keyword>
<protein>
    <submittedName>
        <fullName evidence="6">Crp/Fnr family transcriptional regulator</fullName>
    </submittedName>
</protein>
<keyword evidence="2" id="KW-0238">DNA-binding</keyword>
<organism evidence="6 7">
    <name type="scientific">Tetragenococcus muriaticus PMC-11-5</name>
    <dbReference type="NCBI Taxonomy" id="1302649"/>
    <lineage>
        <taxon>Bacteria</taxon>
        <taxon>Bacillati</taxon>
        <taxon>Bacillota</taxon>
        <taxon>Bacilli</taxon>
        <taxon>Lactobacillales</taxon>
        <taxon>Enterococcaceae</taxon>
        <taxon>Tetragenococcus</taxon>
    </lineage>
</organism>
<evidence type="ECO:0000256" key="1">
    <source>
        <dbReference type="ARBA" id="ARBA00023015"/>
    </source>
</evidence>
<dbReference type="InterPro" id="IPR000595">
    <property type="entry name" value="cNMP-bd_dom"/>
</dbReference>
<gene>
    <name evidence="6" type="ORF">TMUPMC115_1183</name>
</gene>
<dbReference type="Proteomes" id="UP000029380">
    <property type="component" value="Unassembled WGS sequence"/>
</dbReference>
<dbReference type="PATRIC" id="fig|1302649.3.peg.1185"/>
<comment type="caution">
    <text evidence="6">The sequence shown here is derived from an EMBL/GenBank/DDBJ whole genome shotgun (WGS) entry which is preliminary data.</text>
</comment>
<dbReference type="PRINTS" id="PR00034">
    <property type="entry name" value="HTHCRP"/>
</dbReference>
<dbReference type="InterPro" id="IPR050397">
    <property type="entry name" value="Env_Response_Regulators"/>
</dbReference>
<dbReference type="SUPFAM" id="SSF51206">
    <property type="entry name" value="cAMP-binding domain-like"/>
    <property type="match status" value="1"/>
</dbReference>
<dbReference type="GO" id="GO:0003700">
    <property type="term" value="F:DNA-binding transcription factor activity"/>
    <property type="evidence" value="ECO:0007669"/>
    <property type="project" value="TreeGrafter"/>
</dbReference>
<dbReference type="AlphaFoldDB" id="A0A091C4G0"/>
<dbReference type="PANTHER" id="PTHR24567:SF26">
    <property type="entry name" value="REGULATORY PROTEIN YEIL"/>
    <property type="match status" value="1"/>
</dbReference>
<dbReference type="GO" id="GO:0003677">
    <property type="term" value="F:DNA binding"/>
    <property type="evidence" value="ECO:0007669"/>
    <property type="project" value="UniProtKB-KW"/>
</dbReference>